<dbReference type="GO" id="GO:0032259">
    <property type="term" value="P:methylation"/>
    <property type="evidence" value="ECO:0007669"/>
    <property type="project" value="UniProtKB-KW"/>
</dbReference>
<proteinExistence type="predicted"/>
<dbReference type="EMBL" id="WWHY01000001">
    <property type="protein sequence ID" value="MYR34228.1"/>
    <property type="molecule type" value="Genomic_DNA"/>
</dbReference>
<dbReference type="Gene3D" id="3.40.50.150">
    <property type="entry name" value="Vaccinia Virus protein VP39"/>
    <property type="match status" value="1"/>
</dbReference>
<dbReference type="Proteomes" id="UP000467124">
    <property type="component" value="Unassembled WGS sequence"/>
</dbReference>
<dbReference type="GO" id="GO:0008168">
    <property type="term" value="F:methyltransferase activity"/>
    <property type="evidence" value="ECO:0007669"/>
    <property type="project" value="UniProtKB-KW"/>
</dbReference>
<gene>
    <name evidence="5" type="ORF">GTW20_18725</name>
</gene>
<dbReference type="InterPro" id="IPR041698">
    <property type="entry name" value="Methyltransf_25"/>
</dbReference>
<dbReference type="AlphaFoldDB" id="A0A7K2IW86"/>
<keyword evidence="1 5" id="KW-0489">Methyltransferase</keyword>
<dbReference type="SUPFAM" id="SSF53335">
    <property type="entry name" value="S-adenosyl-L-methionine-dependent methyltransferases"/>
    <property type="match status" value="1"/>
</dbReference>
<dbReference type="Pfam" id="PF13649">
    <property type="entry name" value="Methyltransf_25"/>
    <property type="match status" value="1"/>
</dbReference>
<protein>
    <submittedName>
        <fullName evidence="5">Methyltransferase domain-containing protein</fullName>
    </submittedName>
</protein>
<dbReference type="CDD" id="cd02440">
    <property type="entry name" value="AdoMet_MTases"/>
    <property type="match status" value="1"/>
</dbReference>
<dbReference type="PANTHER" id="PTHR43861:SF1">
    <property type="entry name" value="TRANS-ACONITATE 2-METHYLTRANSFERASE"/>
    <property type="match status" value="1"/>
</dbReference>
<accession>A0A7K2IW86</accession>
<keyword evidence="2 5" id="KW-0808">Transferase</keyword>
<reference evidence="5 6" key="1">
    <citation type="journal article" date="2019" name="Nat. Commun.">
        <title>The antimicrobial potential of Streptomyces from insect microbiomes.</title>
        <authorList>
            <person name="Chevrette M.G."/>
            <person name="Carlson C.M."/>
            <person name="Ortega H.E."/>
            <person name="Thomas C."/>
            <person name="Ananiev G.E."/>
            <person name="Barns K.J."/>
            <person name="Book A.J."/>
            <person name="Cagnazzo J."/>
            <person name="Carlos C."/>
            <person name="Flanigan W."/>
            <person name="Grubbs K.J."/>
            <person name="Horn H.A."/>
            <person name="Hoffmann F.M."/>
            <person name="Klassen J.L."/>
            <person name="Knack J.J."/>
            <person name="Lewin G.R."/>
            <person name="McDonald B.R."/>
            <person name="Muller L."/>
            <person name="Melo W.G.P."/>
            <person name="Pinto-Tomas A.A."/>
            <person name="Schmitz A."/>
            <person name="Wendt-Pienkowski E."/>
            <person name="Wildman S."/>
            <person name="Zhao M."/>
            <person name="Zhang F."/>
            <person name="Bugni T.S."/>
            <person name="Andes D.R."/>
            <person name="Pupo M.T."/>
            <person name="Currie C.R."/>
        </authorList>
    </citation>
    <scope>NUCLEOTIDE SEQUENCE [LARGE SCALE GENOMIC DNA]</scope>
    <source>
        <strain evidence="5 6">SID5840</strain>
    </source>
</reference>
<dbReference type="InterPro" id="IPR029063">
    <property type="entry name" value="SAM-dependent_MTases_sf"/>
</dbReference>
<feature type="region of interest" description="Disordered" evidence="3">
    <location>
        <begin position="1"/>
        <end position="24"/>
    </location>
</feature>
<feature type="compositionally biased region" description="Basic and acidic residues" evidence="3">
    <location>
        <begin position="1"/>
        <end position="22"/>
    </location>
</feature>
<evidence type="ECO:0000256" key="2">
    <source>
        <dbReference type="ARBA" id="ARBA00022679"/>
    </source>
</evidence>
<comment type="caution">
    <text evidence="5">The sequence shown here is derived from an EMBL/GenBank/DDBJ whole genome shotgun (WGS) entry which is preliminary data.</text>
</comment>
<name>A0A7K2IW86_9ACTN</name>
<evidence type="ECO:0000313" key="6">
    <source>
        <dbReference type="Proteomes" id="UP000467124"/>
    </source>
</evidence>
<evidence type="ECO:0000256" key="1">
    <source>
        <dbReference type="ARBA" id="ARBA00022603"/>
    </source>
</evidence>
<evidence type="ECO:0000256" key="3">
    <source>
        <dbReference type="SAM" id="MobiDB-lite"/>
    </source>
</evidence>
<sequence length="227" mass="25058">MPSDHSDPRSPAHDPRSWDERASAQAHAFDLIGERYDEVFPDKKGQEEHVRRLLETLPAGSRVLDLGSGTGLPTARRLVDAGMRVTGFEISERMLELARRNVPEAEFHRTDIVDLDPDGTSYDAVVAFFSLLCLPRARIPEALARVREALVPVGTLCLSMVETDLDDAPIPFLGASLRVSGYPRDELRRVVEAAGLAVEDERAVVYEPEGGDAPPETQVFLTCRRKG</sequence>
<evidence type="ECO:0000313" key="5">
    <source>
        <dbReference type="EMBL" id="MYR34228.1"/>
    </source>
</evidence>
<feature type="domain" description="Methyltransferase" evidence="4">
    <location>
        <begin position="63"/>
        <end position="154"/>
    </location>
</feature>
<evidence type="ECO:0000259" key="4">
    <source>
        <dbReference type="Pfam" id="PF13649"/>
    </source>
</evidence>
<organism evidence="5 6">
    <name type="scientific">Nocardiopsis alba</name>
    <dbReference type="NCBI Taxonomy" id="53437"/>
    <lineage>
        <taxon>Bacteria</taxon>
        <taxon>Bacillati</taxon>
        <taxon>Actinomycetota</taxon>
        <taxon>Actinomycetes</taxon>
        <taxon>Streptosporangiales</taxon>
        <taxon>Nocardiopsidaceae</taxon>
        <taxon>Nocardiopsis</taxon>
    </lineage>
</organism>
<dbReference type="PANTHER" id="PTHR43861">
    <property type="entry name" value="TRANS-ACONITATE 2-METHYLTRANSFERASE-RELATED"/>
    <property type="match status" value="1"/>
</dbReference>
<dbReference type="RefSeq" id="WP_161111470.1">
    <property type="nucleotide sequence ID" value="NZ_WWHY01000001.1"/>
</dbReference>